<dbReference type="AlphaFoldDB" id="A0A4S2KKG2"/>
<dbReference type="GO" id="GO:0005634">
    <property type="term" value="C:nucleus"/>
    <property type="evidence" value="ECO:0007669"/>
    <property type="project" value="UniProtKB-SubCell"/>
</dbReference>
<evidence type="ECO:0000256" key="13">
    <source>
        <dbReference type="ARBA" id="ARBA00023242"/>
    </source>
</evidence>
<dbReference type="Pfam" id="PF16900">
    <property type="entry name" value="REPA_OB_2"/>
    <property type="match status" value="1"/>
</dbReference>
<reference evidence="21 22" key="1">
    <citation type="journal article" date="2019" name="Philos. Trans. R. Soc. Lond., B, Biol. Sci.">
        <title>Ant behaviour and brain gene expression of defending hosts depend on the ecological success of the intruding social parasite.</title>
        <authorList>
            <person name="Kaur R."/>
            <person name="Stoldt M."/>
            <person name="Jongepier E."/>
            <person name="Feldmeyer B."/>
            <person name="Menzel F."/>
            <person name="Bornberg-Bauer E."/>
            <person name="Foitzik S."/>
        </authorList>
    </citation>
    <scope>NUCLEOTIDE SEQUENCE [LARGE SCALE GENOMIC DNA]</scope>
    <source>
        <tissue evidence="21">Whole body</tissue>
    </source>
</reference>
<dbReference type="EMBL" id="QBLH01002534">
    <property type="protein sequence ID" value="TGZ48198.1"/>
    <property type="molecule type" value="Genomic_DNA"/>
</dbReference>
<dbReference type="InterPro" id="IPR008853">
    <property type="entry name" value="TMEM9/TMEM9B"/>
</dbReference>
<dbReference type="GO" id="GO:0003677">
    <property type="term" value="F:DNA binding"/>
    <property type="evidence" value="ECO:0007669"/>
    <property type="project" value="UniProtKB-KW"/>
</dbReference>
<comment type="function">
    <text evidence="14 16">As part of the heterotrimeric replication protein A complex (RPA/RP-A), binds and stabilizes single-stranded DNA intermediates, that form during DNA replication or upon DNA stress. It prevents their reannealing and in parallel, recruits and activates different proteins and complexes involved in DNA metabolism. Thereby, it plays an essential role both in DNA replication and the cellular response to DNA damage.</text>
</comment>
<dbReference type="PANTHER" id="PTHR13064">
    <property type="entry name" value="TRANSMEMBRANE PROTEIN 9 FAMILY MEMBER"/>
    <property type="match status" value="1"/>
</dbReference>
<dbReference type="Proteomes" id="UP000310200">
    <property type="component" value="Unassembled WGS sequence"/>
</dbReference>
<proteinExistence type="inferred from homology"/>
<keyword evidence="12 17" id="KW-0472">Membrane</keyword>
<keyword evidence="9 16" id="KW-0862">Zinc</keyword>
<feature type="domain" description="Replication protein A OB" evidence="20">
    <location>
        <begin position="112"/>
        <end position="209"/>
    </location>
</feature>
<dbReference type="CDD" id="cd04474">
    <property type="entry name" value="RPA1_DBD_A"/>
    <property type="match status" value="1"/>
</dbReference>
<dbReference type="STRING" id="300112.A0A4S2KKG2"/>
<dbReference type="InterPro" id="IPR004365">
    <property type="entry name" value="NA-bd_OB_tRNA"/>
</dbReference>
<accession>A0A4S2KKG2</accession>
<evidence type="ECO:0000256" key="3">
    <source>
        <dbReference type="ARBA" id="ARBA00005690"/>
    </source>
</evidence>
<evidence type="ECO:0000256" key="7">
    <source>
        <dbReference type="ARBA" id="ARBA00022723"/>
    </source>
</evidence>
<protein>
    <recommendedName>
        <fullName evidence="16">Replication protein A subunit</fullName>
    </recommendedName>
</protein>
<keyword evidence="22" id="KW-1185">Reference proteome</keyword>
<dbReference type="Pfam" id="PF05434">
    <property type="entry name" value="Tmemb_9"/>
    <property type="match status" value="1"/>
</dbReference>
<dbReference type="FunFam" id="2.40.50.140:FF:000090">
    <property type="entry name" value="Replication protein A subunit"/>
    <property type="match status" value="1"/>
</dbReference>
<keyword evidence="13 16" id="KW-0539">Nucleus</keyword>
<comment type="caution">
    <text evidence="21">The sequence shown here is derived from an EMBL/GenBank/DDBJ whole genome shotgun (WGS) entry which is preliminary data.</text>
</comment>
<keyword evidence="6 16" id="KW-0235">DNA replication</keyword>
<dbReference type="Gene3D" id="2.20.25.10">
    <property type="match status" value="1"/>
</dbReference>
<dbReference type="GO" id="GO:0006310">
    <property type="term" value="P:DNA recombination"/>
    <property type="evidence" value="ECO:0007669"/>
    <property type="project" value="InterPro"/>
</dbReference>
<feature type="transmembrane region" description="Helical" evidence="17">
    <location>
        <begin position="526"/>
        <end position="551"/>
    </location>
</feature>
<organism evidence="21 22">
    <name type="scientific">Temnothorax longispinosus</name>
    <dbReference type="NCBI Taxonomy" id="300112"/>
    <lineage>
        <taxon>Eukaryota</taxon>
        <taxon>Metazoa</taxon>
        <taxon>Ecdysozoa</taxon>
        <taxon>Arthropoda</taxon>
        <taxon>Hexapoda</taxon>
        <taxon>Insecta</taxon>
        <taxon>Pterygota</taxon>
        <taxon>Neoptera</taxon>
        <taxon>Endopterygota</taxon>
        <taxon>Hymenoptera</taxon>
        <taxon>Apocrita</taxon>
        <taxon>Aculeata</taxon>
        <taxon>Formicoidea</taxon>
        <taxon>Formicidae</taxon>
        <taxon>Myrmicinae</taxon>
        <taxon>Temnothorax</taxon>
    </lineage>
</organism>
<evidence type="ECO:0000256" key="17">
    <source>
        <dbReference type="SAM" id="Phobius"/>
    </source>
</evidence>
<dbReference type="NCBIfam" id="TIGR00617">
    <property type="entry name" value="rpa1"/>
    <property type="match status" value="1"/>
</dbReference>
<evidence type="ECO:0000256" key="10">
    <source>
        <dbReference type="ARBA" id="ARBA00022989"/>
    </source>
</evidence>
<evidence type="ECO:0000259" key="20">
    <source>
        <dbReference type="Pfam" id="PF16900"/>
    </source>
</evidence>
<dbReference type="GO" id="GO:0005765">
    <property type="term" value="C:lysosomal membrane"/>
    <property type="evidence" value="ECO:0007669"/>
    <property type="project" value="InterPro"/>
</dbReference>
<dbReference type="FunFam" id="2.40.50.140:FF:000041">
    <property type="entry name" value="Replication protein A subunit"/>
    <property type="match status" value="1"/>
</dbReference>
<dbReference type="GO" id="GO:0006281">
    <property type="term" value="P:DNA repair"/>
    <property type="evidence" value="ECO:0007669"/>
    <property type="project" value="InterPro"/>
</dbReference>
<dbReference type="InterPro" id="IPR031657">
    <property type="entry name" value="REPA_OB_2"/>
</dbReference>
<dbReference type="InterPro" id="IPR012340">
    <property type="entry name" value="NA-bd_OB-fold"/>
</dbReference>
<name>A0A4S2KKG2_9HYME</name>
<feature type="domain" description="Replication factor A C-terminal" evidence="19">
    <location>
        <begin position="269"/>
        <end position="413"/>
    </location>
</feature>
<evidence type="ECO:0000259" key="19">
    <source>
        <dbReference type="Pfam" id="PF08646"/>
    </source>
</evidence>
<dbReference type="PANTHER" id="PTHR13064:SF6">
    <property type="entry name" value="TRANSMEMBRANE PROTEIN 9"/>
    <property type="match status" value="1"/>
</dbReference>
<evidence type="ECO:0000256" key="16">
    <source>
        <dbReference type="RuleBase" id="RU364130"/>
    </source>
</evidence>
<dbReference type="Pfam" id="PF08646">
    <property type="entry name" value="Rep_fac-A_C"/>
    <property type="match status" value="1"/>
</dbReference>
<evidence type="ECO:0000313" key="22">
    <source>
        <dbReference type="Proteomes" id="UP000310200"/>
    </source>
</evidence>
<gene>
    <name evidence="21" type="ORF">DBV15_09960</name>
</gene>
<dbReference type="Gene3D" id="2.40.50.140">
    <property type="entry name" value="Nucleic acid-binding proteins"/>
    <property type="match status" value="3"/>
</dbReference>
<evidence type="ECO:0000256" key="4">
    <source>
        <dbReference type="ARBA" id="ARBA00007264"/>
    </source>
</evidence>
<dbReference type="GO" id="GO:0008270">
    <property type="term" value="F:zinc ion binding"/>
    <property type="evidence" value="ECO:0007669"/>
    <property type="project" value="UniProtKB-KW"/>
</dbReference>
<evidence type="ECO:0000256" key="14">
    <source>
        <dbReference type="ARBA" id="ARBA00058595"/>
    </source>
</evidence>
<evidence type="ECO:0000256" key="2">
    <source>
        <dbReference type="ARBA" id="ARBA00004370"/>
    </source>
</evidence>
<evidence type="ECO:0000256" key="12">
    <source>
        <dbReference type="ARBA" id="ARBA00023136"/>
    </source>
</evidence>
<feature type="domain" description="OB" evidence="18">
    <location>
        <begin position="3"/>
        <end position="84"/>
    </location>
</feature>
<dbReference type="FunFam" id="2.40.50.140:FF:000064">
    <property type="entry name" value="Replication protein A subunit"/>
    <property type="match status" value="1"/>
</dbReference>
<keyword evidence="7 16" id="KW-0479">Metal-binding</keyword>
<keyword evidence="5 17" id="KW-0812">Transmembrane</keyword>
<evidence type="ECO:0000313" key="21">
    <source>
        <dbReference type="EMBL" id="TGZ48198.1"/>
    </source>
</evidence>
<evidence type="ECO:0000256" key="6">
    <source>
        <dbReference type="ARBA" id="ARBA00022705"/>
    </source>
</evidence>
<dbReference type="InterPro" id="IPR047192">
    <property type="entry name" value="Euk_RPA1_DBD_C"/>
</dbReference>
<comment type="subcellular location">
    <subcellularLocation>
        <location evidence="2">Membrane</location>
    </subcellularLocation>
    <subcellularLocation>
        <location evidence="1 16">Nucleus</location>
    </subcellularLocation>
</comment>
<sequence length="624" mass="71083">MPWVIKVRVTKKSPIKPWSNSRGEGKLFSMDLVDKSGEIRCTAFKDQCDKFYEMIEPGNVYYISRCTLKAAKKQFNKLKHDYEMTMTGDTRIVPCHENSDDIPTLQFNFCPISQVENKEEGALIDVLGVVTTFNDVQHIVQRNTGRELMKRDVDIVDDSGTMVRVTLWGKQAEDFDGSNNPILAIKGARVSEFNSGKHLSLIMSSVLEKDPDIPEAHRLRGWYTSVGHSQNAKSLSRAGGSGDFNAPLCTFQEATEARLGEKMNFPDSFTVVAIVNMIRVENAIYKACPVDGCKKKLIDQSTGVFRCEKCNRDYPNFTYRLLASMSVVDATGSRWITAFSEDAEKILGMSAQELGELKENDNDAYMQKFDEVNFKRFLFSLRAKSEFFQDEMRIKHVCKSVAPLNYKTYLAHLIDKVSKLVHIEKLESTMLKYGFPITIIVIVYLSQLSEAQYDDKRCKCICPSLSSVTNTTQSATERLTYIINVPPLQCKCESVVLPKLGEQIKGKEEVFCSRCDCKYENRNTTIIKIVVIIVIWVISLLVIYMLFLICLDPLLNKRIHKASANIGYHEHNNEEDDSSLAPGTSHPMGERGNVLNRVGHQQDKWKRQVREQRRNIYDRHTMLN</sequence>
<keyword evidence="11 16" id="KW-0238">DNA-binding</keyword>
<evidence type="ECO:0000256" key="15">
    <source>
        <dbReference type="ARBA" id="ARBA00062035"/>
    </source>
</evidence>
<evidence type="ECO:0000256" key="11">
    <source>
        <dbReference type="ARBA" id="ARBA00023125"/>
    </source>
</evidence>
<evidence type="ECO:0000256" key="5">
    <source>
        <dbReference type="ARBA" id="ARBA00022692"/>
    </source>
</evidence>
<dbReference type="InterPro" id="IPR013955">
    <property type="entry name" value="Rep_factor-A_C"/>
</dbReference>
<dbReference type="InterPro" id="IPR004591">
    <property type="entry name" value="Rfa1"/>
</dbReference>
<dbReference type="SUPFAM" id="SSF50249">
    <property type="entry name" value="Nucleic acid-binding proteins"/>
    <property type="match status" value="3"/>
</dbReference>
<comment type="similarity">
    <text evidence="3 16">Belongs to the replication factor A protein 1 family.</text>
</comment>
<evidence type="ECO:0000256" key="8">
    <source>
        <dbReference type="ARBA" id="ARBA00022771"/>
    </source>
</evidence>
<dbReference type="GO" id="GO:0006260">
    <property type="term" value="P:DNA replication"/>
    <property type="evidence" value="ECO:0007669"/>
    <property type="project" value="UniProtKB-KW"/>
</dbReference>
<keyword evidence="10 17" id="KW-1133">Transmembrane helix</keyword>
<dbReference type="Pfam" id="PF01336">
    <property type="entry name" value="tRNA_anti-codon"/>
    <property type="match status" value="1"/>
</dbReference>
<evidence type="ECO:0000256" key="1">
    <source>
        <dbReference type="ARBA" id="ARBA00004123"/>
    </source>
</evidence>
<dbReference type="CDD" id="cd04476">
    <property type="entry name" value="RPA1_DBD_C"/>
    <property type="match status" value="1"/>
</dbReference>
<evidence type="ECO:0000256" key="9">
    <source>
        <dbReference type="ARBA" id="ARBA00022833"/>
    </source>
</evidence>
<keyword evidence="8 16" id="KW-0863">Zinc-finger</keyword>
<comment type="similarity">
    <text evidence="4">Belongs to the TMEM9 family.</text>
</comment>
<comment type="subunit">
    <text evidence="15 16">Component of the heterotrimeric canonical replication protein A complex (RPA).</text>
</comment>
<evidence type="ECO:0000259" key="18">
    <source>
        <dbReference type="Pfam" id="PF01336"/>
    </source>
</evidence>
<dbReference type="CDD" id="cd04475">
    <property type="entry name" value="RPA1_DBD_B"/>
    <property type="match status" value="1"/>
</dbReference>